<feature type="binding site" evidence="8">
    <location>
        <position position="73"/>
    </location>
    <ligand>
        <name>Zn(2+)</name>
        <dbReference type="ChEBI" id="CHEBI:29105"/>
        <label>2</label>
        <note>catalytic</note>
    </ligand>
</feature>
<proteinExistence type="inferred from homology"/>
<evidence type="ECO:0000256" key="7">
    <source>
        <dbReference type="ARBA" id="ARBA00022833"/>
    </source>
</evidence>
<dbReference type="EC" id="3.1.26.11" evidence="8"/>
<evidence type="ECO:0000256" key="8">
    <source>
        <dbReference type="HAMAP-Rule" id="MF_01818"/>
    </source>
</evidence>
<feature type="binding site" evidence="8">
    <location>
        <position position="216"/>
    </location>
    <ligand>
        <name>Zn(2+)</name>
        <dbReference type="ChEBI" id="CHEBI:29105"/>
        <label>2</label>
        <note>catalytic</note>
    </ligand>
</feature>
<evidence type="ECO:0000313" key="9">
    <source>
        <dbReference type="EMBL" id="QVL33028.1"/>
    </source>
</evidence>
<dbReference type="NCBIfam" id="NF000801">
    <property type="entry name" value="PRK00055.1-3"/>
    <property type="match status" value="1"/>
</dbReference>
<dbReference type="SUPFAM" id="SSF56281">
    <property type="entry name" value="Metallo-hydrolase/oxidoreductase"/>
    <property type="match status" value="1"/>
</dbReference>
<dbReference type="Pfam" id="PF23023">
    <property type="entry name" value="Anti-Pycsar_Apyc1"/>
    <property type="match status" value="1"/>
</dbReference>
<dbReference type="KEGG" id="tsph:KIH39_03680"/>
<organism evidence="9 10">
    <name type="scientific">Telmatocola sphagniphila</name>
    <dbReference type="NCBI Taxonomy" id="1123043"/>
    <lineage>
        <taxon>Bacteria</taxon>
        <taxon>Pseudomonadati</taxon>
        <taxon>Planctomycetota</taxon>
        <taxon>Planctomycetia</taxon>
        <taxon>Gemmatales</taxon>
        <taxon>Gemmataceae</taxon>
    </lineage>
</organism>
<feature type="active site" description="Proton acceptor" evidence="8">
    <location>
        <position position="72"/>
    </location>
</feature>
<dbReference type="EMBL" id="CP074694">
    <property type="protein sequence ID" value="QVL33028.1"/>
    <property type="molecule type" value="Genomic_DNA"/>
</dbReference>
<dbReference type="HAMAP" id="MF_01818">
    <property type="entry name" value="RNase_Z_BN"/>
    <property type="match status" value="1"/>
</dbReference>
<feature type="binding site" evidence="8">
    <location>
        <position position="72"/>
    </location>
    <ligand>
        <name>Zn(2+)</name>
        <dbReference type="ChEBI" id="CHEBI:29105"/>
        <label>2</label>
        <note>catalytic</note>
    </ligand>
</feature>
<keyword evidence="6 8" id="KW-0378">Hydrolase</keyword>
<evidence type="ECO:0000256" key="3">
    <source>
        <dbReference type="ARBA" id="ARBA00022722"/>
    </source>
</evidence>
<keyword evidence="7 8" id="KW-0862">Zinc</keyword>
<dbReference type="GO" id="GO:0008270">
    <property type="term" value="F:zinc ion binding"/>
    <property type="evidence" value="ECO:0007669"/>
    <property type="project" value="UniProtKB-UniRule"/>
</dbReference>
<feature type="binding site" evidence="8">
    <location>
        <position position="68"/>
    </location>
    <ligand>
        <name>Zn(2+)</name>
        <dbReference type="ChEBI" id="CHEBI:29105"/>
        <label>1</label>
        <note>catalytic</note>
    </ligand>
</feature>
<keyword evidence="3 8" id="KW-0540">Nuclease</keyword>
<comment type="subunit">
    <text evidence="1 8">Homodimer.</text>
</comment>
<reference evidence="9" key="1">
    <citation type="submission" date="2021-05" db="EMBL/GenBank/DDBJ databases">
        <title>Complete genome sequence of the cellulolytic planctomycete Telmatocola sphagniphila SP2T and characterization of the first cellulase from planctomycetes.</title>
        <authorList>
            <person name="Rakitin A.L."/>
            <person name="Beletsky A.V."/>
            <person name="Naumoff D.G."/>
            <person name="Kulichevskaya I.S."/>
            <person name="Mardanov A.V."/>
            <person name="Ravin N.V."/>
            <person name="Dedysh S.N."/>
        </authorList>
    </citation>
    <scope>NUCLEOTIDE SEQUENCE</scope>
    <source>
        <strain evidence="9">SP2T</strain>
    </source>
</reference>
<feature type="binding site" evidence="8">
    <location>
        <position position="275"/>
    </location>
    <ligand>
        <name>Zn(2+)</name>
        <dbReference type="ChEBI" id="CHEBI:29105"/>
        <label>2</label>
        <note>catalytic</note>
    </ligand>
</feature>
<dbReference type="PANTHER" id="PTHR46018">
    <property type="entry name" value="ZINC PHOSPHODIESTERASE ELAC PROTEIN 1"/>
    <property type="match status" value="1"/>
</dbReference>
<dbReference type="Proteomes" id="UP000676194">
    <property type="component" value="Chromosome"/>
</dbReference>
<dbReference type="Gene3D" id="3.60.15.10">
    <property type="entry name" value="Ribonuclease Z/Hydroxyacylglutathione hydrolase-like"/>
    <property type="match status" value="1"/>
</dbReference>
<dbReference type="InterPro" id="IPR013471">
    <property type="entry name" value="RNase_Z/BN"/>
</dbReference>
<gene>
    <name evidence="8" type="primary">rnz</name>
    <name evidence="9" type="ORF">KIH39_03680</name>
</gene>
<accession>A0A8E6B6Z0</accession>
<name>A0A8E6B6Z0_9BACT</name>
<keyword evidence="10" id="KW-1185">Reference proteome</keyword>
<protein>
    <recommendedName>
        <fullName evidence="8">Ribonuclease Z</fullName>
        <shortName evidence="8">RNase Z</shortName>
        <ecNumber evidence="8">3.1.26.11</ecNumber>
    </recommendedName>
    <alternativeName>
        <fullName evidence="8">tRNA 3 endonuclease</fullName>
    </alternativeName>
    <alternativeName>
        <fullName evidence="8">tRNase Z</fullName>
    </alternativeName>
</protein>
<keyword evidence="5 8" id="KW-0255">Endonuclease</keyword>
<feature type="binding site" evidence="8">
    <location>
        <position position="70"/>
    </location>
    <ligand>
        <name>Zn(2+)</name>
        <dbReference type="ChEBI" id="CHEBI:29105"/>
        <label>1</label>
        <note>catalytic</note>
    </ligand>
</feature>
<keyword evidence="2 8" id="KW-0819">tRNA processing</keyword>
<feature type="binding site" evidence="8">
    <location>
        <position position="216"/>
    </location>
    <ligand>
        <name>Zn(2+)</name>
        <dbReference type="ChEBI" id="CHEBI:29105"/>
        <label>1</label>
        <note>catalytic</note>
    </ligand>
</feature>
<evidence type="ECO:0000256" key="6">
    <source>
        <dbReference type="ARBA" id="ARBA00022801"/>
    </source>
</evidence>
<comment type="catalytic activity">
    <reaction evidence="8">
        <text>Endonucleolytic cleavage of RNA, removing extra 3' nucleotides from tRNA precursor, generating 3' termini of tRNAs. A 3'-hydroxy group is left at the tRNA terminus and a 5'-phosphoryl group is left at the trailer molecule.</text>
        <dbReference type="EC" id="3.1.26.11"/>
    </reaction>
</comment>
<feature type="binding site" evidence="8">
    <location>
        <position position="148"/>
    </location>
    <ligand>
        <name>Zn(2+)</name>
        <dbReference type="ChEBI" id="CHEBI:29105"/>
        <label>1</label>
        <note>catalytic</note>
    </ligand>
</feature>
<comment type="similarity">
    <text evidence="8">Belongs to the RNase Z family.</text>
</comment>
<evidence type="ECO:0000256" key="2">
    <source>
        <dbReference type="ARBA" id="ARBA00022694"/>
    </source>
</evidence>
<comment type="cofactor">
    <cofactor evidence="8">
        <name>Zn(2+)</name>
        <dbReference type="ChEBI" id="CHEBI:29105"/>
    </cofactor>
    <text evidence="8">Binds 2 Zn(2+) ions.</text>
</comment>
<dbReference type="AlphaFoldDB" id="A0A8E6B6Z0"/>
<keyword evidence="4 8" id="KW-0479">Metal-binding</keyword>
<evidence type="ECO:0000313" key="10">
    <source>
        <dbReference type="Proteomes" id="UP000676194"/>
    </source>
</evidence>
<evidence type="ECO:0000256" key="1">
    <source>
        <dbReference type="ARBA" id="ARBA00011738"/>
    </source>
</evidence>
<evidence type="ECO:0000256" key="5">
    <source>
        <dbReference type="ARBA" id="ARBA00022759"/>
    </source>
</evidence>
<dbReference type="PANTHER" id="PTHR46018:SF2">
    <property type="entry name" value="ZINC PHOSPHODIESTERASE ELAC PROTEIN 1"/>
    <property type="match status" value="1"/>
</dbReference>
<sequence>MCGKEPGLIDIALLGTGGTLPLPGRFLSSVLLRHGGNLILLDCGEGTQVSLRKLGWGLKDIGHILITHFHADHIAGLPGLLLTVGNSGRTAEEPLTIFGPRGLQRVVDCLRVIAPVLPFPIHCIEWDGCSTVDWQINGLRISTCKAEHDMFTMAYRFDLPRLPEFQPQRAKELGIPVTFWKTLQKGEAITFDGKTITPDAVLGPPRPGLSFGFVTDSRPRRTFHSFFQNVDLLITEATYGDNADQQKAIDNKHMTFAEAADMGIKASARRLWFTHFSPALPNPDYFRRNAESIFPEVVLGQEHMAITLNFRS</sequence>
<evidence type="ECO:0000256" key="4">
    <source>
        <dbReference type="ARBA" id="ARBA00022723"/>
    </source>
</evidence>
<dbReference type="InterPro" id="IPR036866">
    <property type="entry name" value="RibonucZ/Hydroxyglut_hydro"/>
</dbReference>
<dbReference type="CDD" id="cd07717">
    <property type="entry name" value="RNaseZ_ZiPD-like_MBL-fold"/>
    <property type="match status" value="1"/>
</dbReference>
<dbReference type="GO" id="GO:0042781">
    <property type="term" value="F:3'-tRNA processing endoribonuclease activity"/>
    <property type="evidence" value="ECO:0007669"/>
    <property type="project" value="UniProtKB-UniRule"/>
</dbReference>
<comment type="function">
    <text evidence="8">Zinc phosphodiesterase, which displays some tRNA 3'-processing endonuclease activity. Probably involved in tRNA maturation, by removing a 3'-trailer from precursor tRNA.</text>
</comment>